<evidence type="ECO:0000313" key="4">
    <source>
        <dbReference type="Proteomes" id="UP000232722"/>
    </source>
</evidence>
<feature type="domain" description="Colicin E3-like ribonuclease" evidence="2">
    <location>
        <begin position="93"/>
        <end position="142"/>
    </location>
</feature>
<dbReference type="GO" id="GO:0043022">
    <property type="term" value="F:ribosome binding"/>
    <property type="evidence" value="ECO:0007669"/>
    <property type="project" value="InterPro"/>
</dbReference>
<dbReference type="GO" id="GO:0003723">
    <property type="term" value="F:RNA binding"/>
    <property type="evidence" value="ECO:0007669"/>
    <property type="project" value="InterPro"/>
</dbReference>
<reference evidence="3 4" key="1">
    <citation type="submission" date="2016-04" db="EMBL/GenBank/DDBJ databases">
        <title>Genome analyses suggest a sexual origin of heterokaryosis in a supposedly ancient asexual fungus.</title>
        <authorList>
            <person name="Ropars J."/>
            <person name="Sedzielewska K."/>
            <person name="Noel J."/>
            <person name="Charron P."/>
            <person name="Farinelli L."/>
            <person name="Marton T."/>
            <person name="Kruger M."/>
            <person name="Pelin A."/>
            <person name="Brachmann A."/>
            <person name="Corradi N."/>
        </authorList>
    </citation>
    <scope>NUCLEOTIDE SEQUENCE [LARGE SCALE GENOMIC DNA]</scope>
    <source>
        <strain evidence="3 4">A5</strain>
    </source>
</reference>
<sequence>MNNFIEKILILILVFTTITFAVPLNYDQEACPIGFGRCIDGRAPTENDALSRRFPKIKLPKLGPILKNPILKEPTIKGPGSSPVWKGLNSFRGQTKTRGTGKNKQYLEWDFTHNDIEVYDNKGKHLGSMDPSSGNMVKPPNNFLILVSQLEIGVHFNQEIGSDLDTRIPQKFQTFYF</sequence>
<name>A0A2N0PAP9_9GLOM</name>
<dbReference type="VEuPathDB" id="FungiDB:RhiirA1_534761"/>
<keyword evidence="1" id="KW-0732">Signal</keyword>
<protein>
    <recommendedName>
        <fullName evidence="2">Colicin E3-like ribonuclease domain-containing protein</fullName>
    </recommendedName>
</protein>
<comment type="caution">
    <text evidence="3">The sequence shown here is derived from an EMBL/GenBank/DDBJ whole genome shotgun (WGS) entry which is preliminary data.</text>
</comment>
<proteinExistence type="predicted"/>
<dbReference type="Pfam" id="PF09000">
    <property type="entry name" value="Cytotoxic"/>
    <property type="match status" value="1"/>
</dbReference>
<dbReference type="VEuPathDB" id="FungiDB:FUN_004580"/>
<gene>
    <name evidence="3" type="ORF">RhiirA5_401716</name>
</gene>
<dbReference type="AlphaFoldDB" id="A0A2N0PAP9"/>
<dbReference type="Gene3D" id="3.10.380.10">
    <property type="entry name" value="Colicin E3-like ribonuclease domain"/>
    <property type="match status" value="1"/>
</dbReference>
<dbReference type="VEuPathDB" id="FungiDB:RhiirFUN_006734"/>
<dbReference type="Proteomes" id="UP000232722">
    <property type="component" value="Unassembled WGS sequence"/>
</dbReference>
<evidence type="ECO:0000256" key="1">
    <source>
        <dbReference type="SAM" id="SignalP"/>
    </source>
</evidence>
<accession>A0A2N0PAP9</accession>
<evidence type="ECO:0000259" key="2">
    <source>
        <dbReference type="Pfam" id="PF09000"/>
    </source>
</evidence>
<dbReference type="SUPFAM" id="SSF63840">
    <property type="entry name" value="Ribonuclease domain of colicin E3"/>
    <property type="match status" value="1"/>
</dbReference>
<dbReference type="EMBL" id="LLXJ01001100">
    <property type="protein sequence ID" value="PKC03898.1"/>
    <property type="molecule type" value="Genomic_DNA"/>
</dbReference>
<organism evidence="3 4">
    <name type="scientific">Rhizophagus irregularis</name>
    <dbReference type="NCBI Taxonomy" id="588596"/>
    <lineage>
        <taxon>Eukaryota</taxon>
        <taxon>Fungi</taxon>
        <taxon>Fungi incertae sedis</taxon>
        <taxon>Mucoromycota</taxon>
        <taxon>Glomeromycotina</taxon>
        <taxon>Glomeromycetes</taxon>
        <taxon>Glomerales</taxon>
        <taxon>Glomeraceae</taxon>
        <taxon>Rhizophagus</taxon>
    </lineage>
</organism>
<reference evidence="3 4" key="2">
    <citation type="submission" date="2017-09" db="EMBL/GenBank/DDBJ databases">
        <title>Extensive intraspecific genome diversity in a model arbuscular mycorrhizal fungus.</title>
        <authorList>
            <person name="Chen E.C."/>
            <person name="Morin E."/>
            <person name="Beaudet D."/>
            <person name="Noel J."/>
            <person name="Ndikumana S."/>
            <person name="Charron P."/>
            <person name="St-Onge C."/>
            <person name="Giorgi J."/>
            <person name="Grigoriev I.V."/>
            <person name="Roux C."/>
            <person name="Martin F.M."/>
            <person name="Corradi N."/>
        </authorList>
    </citation>
    <scope>NUCLEOTIDE SEQUENCE [LARGE SCALE GENOMIC DNA]</scope>
    <source>
        <strain evidence="3 4">A5</strain>
    </source>
</reference>
<feature type="chain" id="PRO_5014638143" description="Colicin E3-like ribonuclease domain-containing protein" evidence="1">
    <location>
        <begin position="22"/>
        <end position="177"/>
    </location>
</feature>
<evidence type="ECO:0000313" key="3">
    <source>
        <dbReference type="EMBL" id="PKC03898.1"/>
    </source>
</evidence>
<dbReference type="InterPro" id="IPR009105">
    <property type="entry name" value="Colicin_E3_ribonuclease"/>
</dbReference>
<dbReference type="InterPro" id="IPR036725">
    <property type="entry name" value="ColE3_ribonuclease_sf"/>
</dbReference>
<feature type="signal peptide" evidence="1">
    <location>
        <begin position="1"/>
        <end position="21"/>
    </location>
</feature>
<dbReference type="GO" id="GO:0016788">
    <property type="term" value="F:hydrolase activity, acting on ester bonds"/>
    <property type="evidence" value="ECO:0007669"/>
    <property type="project" value="InterPro"/>
</dbReference>